<feature type="compositionally biased region" description="Low complexity" evidence="2">
    <location>
        <begin position="158"/>
        <end position="197"/>
    </location>
</feature>
<feature type="region of interest" description="Disordered" evidence="2">
    <location>
        <begin position="290"/>
        <end position="378"/>
    </location>
</feature>
<protein>
    <submittedName>
        <fullName evidence="3">Uncharacterized protein</fullName>
    </submittedName>
</protein>
<evidence type="ECO:0000313" key="3">
    <source>
        <dbReference type="EMBL" id="JAB55027.1"/>
    </source>
</evidence>
<feature type="compositionally biased region" description="Low complexity" evidence="2">
    <location>
        <begin position="290"/>
        <end position="316"/>
    </location>
</feature>
<sequence length="450" mass="50626">SSQQNEDLEERIARIKKRNEEIEKKHREAEADRLMALKENAMVDARKAPNDEDWPREHKYDKLDFTYDVDQDKLAEQEDINNKKKDKLPLTNKLGKDYKVFAEGEGPPPDPAYSFLADVERDGEKVLNKIQSTNHQNNKNNDRKNNRGNKFGGGGGNNKNNNSNNGGKNNGNFGNKQNNGGGSNNQNKKNYNQNNSKLQRSLSSNEYDRKNDYEMRMNLNLNRQKTAGSDLKWRRGENGLVDHIDNLQISISQDGEVKSVKVTSPPAIGSGRVGPRHTAKPQFHFQTSAAAAGGVGGPSVNNNSPNHHFNKSFNNKHQNDSNNFSRNHFQRKSENFDRKKSTHNQQHENYRGNNAAGGGGGGGSSNSNNTSVQDRLNRNRYVNLDKNDNTIRISTNLTSGELENKKAATLKTISAIIQNNAEIEKNFKRNSDLHNSQKGLRVELCKSEFR</sequence>
<feature type="compositionally biased region" description="Basic and acidic residues" evidence="2">
    <location>
        <begin position="331"/>
        <end position="350"/>
    </location>
</feature>
<feature type="non-terminal residue" evidence="3">
    <location>
        <position position="1"/>
    </location>
</feature>
<keyword evidence="1" id="KW-0175">Coiled coil</keyword>
<evidence type="ECO:0000256" key="2">
    <source>
        <dbReference type="SAM" id="MobiDB-lite"/>
    </source>
</evidence>
<evidence type="ECO:0000256" key="1">
    <source>
        <dbReference type="SAM" id="Coils"/>
    </source>
</evidence>
<feature type="region of interest" description="Disordered" evidence="2">
    <location>
        <begin position="130"/>
        <end position="207"/>
    </location>
</feature>
<feature type="compositionally biased region" description="Gly residues" evidence="2">
    <location>
        <begin position="355"/>
        <end position="364"/>
    </location>
</feature>
<dbReference type="AlphaFoldDB" id="U5ED91"/>
<proteinExistence type="evidence at transcript level"/>
<name>U5ED91_9DIPT</name>
<feature type="non-terminal residue" evidence="3">
    <location>
        <position position="450"/>
    </location>
</feature>
<reference evidence="3" key="1">
    <citation type="journal article" date="2014" name="Insect Biochem. Mol. Biol.">
        <title>An insight into the sialome of the frog biting fly, Corethrella appendiculata.</title>
        <authorList>
            <person name="Ribeiro J.M.C."/>
            <person name="Chagas A.C."/>
            <person name="Pham V.M."/>
            <person name="Lounibos L.P."/>
            <person name="Calvo E."/>
        </authorList>
    </citation>
    <scope>NUCLEOTIDE SEQUENCE</scope>
    <source>
        <tissue evidence="3">Salivary glands</tissue>
    </source>
</reference>
<accession>U5ED91</accession>
<organism evidence="3">
    <name type="scientific">Corethrella appendiculata</name>
    <dbReference type="NCBI Taxonomy" id="1370023"/>
    <lineage>
        <taxon>Eukaryota</taxon>
        <taxon>Metazoa</taxon>
        <taxon>Ecdysozoa</taxon>
        <taxon>Arthropoda</taxon>
        <taxon>Hexapoda</taxon>
        <taxon>Insecta</taxon>
        <taxon>Pterygota</taxon>
        <taxon>Neoptera</taxon>
        <taxon>Endopterygota</taxon>
        <taxon>Diptera</taxon>
        <taxon>Nematocera</taxon>
        <taxon>Culicoidea</taxon>
        <taxon>Chaoboridae</taxon>
        <taxon>Corethrella</taxon>
    </lineage>
</organism>
<dbReference type="EMBL" id="GANO01004844">
    <property type="protein sequence ID" value="JAB55027.1"/>
    <property type="molecule type" value="mRNA"/>
</dbReference>
<feature type="coiled-coil region" evidence="1">
    <location>
        <begin position="5"/>
        <end position="39"/>
    </location>
</feature>